<sequence>MKKHLIKRILKTLAVVVFFQLNGWAQNKMDNNQNLDAKQQSIISISALTATGNIEQLKTELNSGLDAGLTINEIKDELVQLYAYCGFPRSLNAINTFMTVADERKANDKKDIPGKEATPIVDNQKYQTGKNTLQKLTGREETALSGANAFAPAIDVFLKEHLFADIFSRDVLNYQQRELITVAALAAMTGVEPQLQAHIGIAMNTGITEMQLLEAFTIIDEIISKKQGDIARLALSKVVH</sequence>
<feature type="signal peptide" evidence="1">
    <location>
        <begin position="1"/>
        <end position="25"/>
    </location>
</feature>
<dbReference type="SUPFAM" id="SSF69118">
    <property type="entry name" value="AhpD-like"/>
    <property type="match status" value="1"/>
</dbReference>
<keyword evidence="1" id="KW-0732">Signal</keyword>
<dbReference type="GO" id="GO:0051920">
    <property type="term" value="F:peroxiredoxin activity"/>
    <property type="evidence" value="ECO:0007669"/>
    <property type="project" value="InterPro"/>
</dbReference>
<gene>
    <name evidence="3" type="ORF">B0A64_16670</name>
</gene>
<evidence type="ECO:0000259" key="2">
    <source>
        <dbReference type="Pfam" id="PF02627"/>
    </source>
</evidence>
<dbReference type="Gene3D" id="1.20.1290.10">
    <property type="entry name" value="AhpD-like"/>
    <property type="match status" value="1"/>
</dbReference>
<name>A0A227P415_9FLAO</name>
<dbReference type="Pfam" id="PF02627">
    <property type="entry name" value="CMD"/>
    <property type="match status" value="2"/>
</dbReference>
<comment type="caution">
    <text evidence="3">The sequence shown here is derived from an EMBL/GenBank/DDBJ whole genome shotgun (WGS) entry which is preliminary data.</text>
</comment>
<evidence type="ECO:0000256" key="1">
    <source>
        <dbReference type="SAM" id="SignalP"/>
    </source>
</evidence>
<feature type="chain" id="PRO_5030039243" evidence="1">
    <location>
        <begin position="26"/>
        <end position="240"/>
    </location>
</feature>
<dbReference type="RefSeq" id="WP_089480632.1">
    <property type="nucleotide sequence ID" value="NZ_MUGS01000035.1"/>
</dbReference>
<dbReference type="PANTHER" id="PTHR33570">
    <property type="entry name" value="4-CARBOXYMUCONOLACTONE DECARBOXYLASE FAMILY PROTEIN"/>
    <property type="match status" value="1"/>
</dbReference>
<dbReference type="AlphaFoldDB" id="A0A227P415"/>
<keyword evidence="4" id="KW-1185">Reference proteome</keyword>
<dbReference type="InterPro" id="IPR003779">
    <property type="entry name" value="CMD-like"/>
</dbReference>
<dbReference type="Proteomes" id="UP000214684">
    <property type="component" value="Unassembled WGS sequence"/>
</dbReference>
<evidence type="ECO:0000313" key="3">
    <source>
        <dbReference type="EMBL" id="OXG03978.1"/>
    </source>
</evidence>
<feature type="domain" description="Carboxymuconolactone decarboxylase-like" evidence="2">
    <location>
        <begin position="158"/>
        <end position="219"/>
    </location>
</feature>
<feature type="domain" description="Carboxymuconolactone decarboxylase-like" evidence="2">
    <location>
        <begin position="29"/>
        <end position="94"/>
    </location>
</feature>
<proteinExistence type="predicted"/>
<organism evidence="3 4">
    <name type="scientific">Flavobacterium araucananum</name>
    <dbReference type="NCBI Taxonomy" id="946678"/>
    <lineage>
        <taxon>Bacteria</taxon>
        <taxon>Pseudomonadati</taxon>
        <taxon>Bacteroidota</taxon>
        <taxon>Flavobacteriia</taxon>
        <taxon>Flavobacteriales</taxon>
        <taxon>Flavobacteriaceae</taxon>
        <taxon>Flavobacterium</taxon>
    </lineage>
</organism>
<dbReference type="InterPro" id="IPR052512">
    <property type="entry name" value="4CMD/NDH-1_regulator"/>
</dbReference>
<dbReference type="EMBL" id="MUGS01000035">
    <property type="protein sequence ID" value="OXG03978.1"/>
    <property type="molecule type" value="Genomic_DNA"/>
</dbReference>
<dbReference type="OrthoDB" id="9812754at2"/>
<accession>A0A227P415</accession>
<protein>
    <submittedName>
        <fullName evidence="3">Carboxymuconolactone decarboxylase</fullName>
    </submittedName>
</protein>
<dbReference type="InterPro" id="IPR029032">
    <property type="entry name" value="AhpD-like"/>
</dbReference>
<evidence type="ECO:0000313" key="4">
    <source>
        <dbReference type="Proteomes" id="UP000214684"/>
    </source>
</evidence>
<reference evidence="3 4" key="1">
    <citation type="submission" date="2016-11" db="EMBL/GenBank/DDBJ databases">
        <title>Whole genomes of Flavobacteriaceae.</title>
        <authorList>
            <person name="Stine C."/>
            <person name="Li C."/>
            <person name="Tadesse D."/>
        </authorList>
    </citation>
    <scope>NUCLEOTIDE SEQUENCE [LARGE SCALE GENOMIC DNA]</scope>
    <source>
        <strain evidence="3 4">DSM 24704</strain>
    </source>
</reference>
<dbReference type="PANTHER" id="PTHR33570:SF2">
    <property type="entry name" value="CARBOXYMUCONOLACTONE DECARBOXYLASE-LIKE DOMAIN-CONTAINING PROTEIN"/>
    <property type="match status" value="1"/>
</dbReference>